<dbReference type="Proteomes" id="UP000002320">
    <property type="component" value="Unassembled WGS sequence"/>
</dbReference>
<dbReference type="EMBL" id="DS231948">
    <property type="protein sequence ID" value="EDS28481.1"/>
    <property type="molecule type" value="Genomic_DNA"/>
</dbReference>
<dbReference type="HOGENOM" id="CLU_2544822_0_0_1"/>
<protein>
    <submittedName>
        <fullName evidence="2 3">3-hydroxyisobutyrate dehydrogenase</fullName>
    </submittedName>
</protein>
<organism>
    <name type="scientific">Culex quinquefasciatus</name>
    <name type="common">Southern house mosquito</name>
    <name type="synonym">Culex pungens</name>
    <dbReference type="NCBI Taxonomy" id="7176"/>
    <lineage>
        <taxon>Eukaryota</taxon>
        <taxon>Metazoa</taxon>
        <taxon>Ecdysozoa</taxon>
        <taxon>Arthropoda</taxon>
        <taxon>Hexapoda</taxon>
        <taxon>Insecta</taxon>
        <taxon>Pterygota</taxon>
        <taxon>Neoptera</taxon>
        <taxon>Endopterygota</taxon>
        <taxon>Diptera</taxon>
        <taxon>Nematocera</taxon>
        <taxon>Culicoidea</taxon>
        <taxon>Culicidae</taxon>
        <taxon>Culicinae</taxon>
        <taxon>Culicini</taxon>
        <taxon>Culex</taxon>
        <taxon>Culex</taxon>
    </lineage>
</organism>
<evidence type="ECO:0000313" key="2">
    <source>
        <dbReference type="EMBL" id="EDS28481.1"/>
    </source>
</evidence>
<name>B0WIH5_CULQU</name>
<dbReference type="EnsemblMetazoa" id="CPIJ006661-RA">
    <property type="protein sequence ID" value="CPIJ006661-PA"/>
    <property type="gene ID" value="CPIJ006661"/>
</dbReference>
<reference evidence="3" key="2">
    <citation type="submission" date="2021-02" db="UniProtKB">
        <authorList>
            <consortium name="EnsemblMetazoa"/>
        </authorList>
    </citation>
    <scope>IDENTIFICATION</scope>
    <source>
        <strain evidence="3">JHB</strain>
    </source>
</reference>
<dbReference type="VEuPathDB" id="VectorBase:CPIJ006661"/>
<keyword evidence="4" id="KW-1185">Reference proteome</keyword>
<accession>B0WIH5</accession>
<evidence type="ECO:0000313" key="3">
    <source>
        <dbReference type="EnsemblMetazoa" id="CPIJ006661-PA"/>
    </source>
</evidence>
<gene>
    <name evidence="3" type="primary">6038789</name>
    <name evidence="2" type="ORF">CpipJ_CPIJ006661</name>
</gene>
<evidence type="ECO:0000313" key="4">
    <source>
        <dbReference type="Proteomes" id="UP000002320"/>
    </source>
</evidence>
<reference evidence="2" key="1">
    <citation type="submission" date="2007-03" db="EMBL/GenBank/DDBJ databases">
        <title>Annotation of Culex pipiens quinquefasciatus.</title>
        <authorList>
            <consortium name="The Broad Institute Genome Sequencing Platform"/>
            <person name="Atkinson P.W."/>
            <person name="Hemingway J."/>
            <person name="Christensen B.M."/>
            <person name="Higgs S."/>
            <person name="Kodira C."/>
            <person name="Hannick L."/>
            <person name="Megy K."/>
            <person name="O'Leary S."/>
            <person name="Pearson M."/>
            <person name="Haas B.J."/>
            <person name="Mauceli E."/>
            <person name="Wortman J.R."/>
            <person name="Lee N.H."/>
            <person name="Guigo R."/>
            <person name="Stanke M."/>
            <person name="Alvarado L."/>
            <person name="Amedeo P."/>
            <person name="Antoine C.H."/>
            <person name="Arensburger P."/>
            <person name="Bidwell S.L."/>
            <person name="Crawford M."/>
            <person name="Camaro F."/>
            <person name="Devon K."/>
            <person name="Engels R."/>
            <person name="Hammond M."/>
            <person name="Howarth C."/>
            <person name="Koehrsen M."/>
            <person name="Lawson D."/>
            <person name="Montgomery P."/>
            <person name="Nene V."/>
            <person name="Nusbaum C."/>
            <person name="Puiu D."/>
            <person name="Romero-Severson J."/>
            <person name="Severson D.W."/>
            <person name="Shumway M."/>
            <person name="Sisk P."/>
            <person name="Stolte C."/>
            <person name="Zeng Q."/>
            <person name="Eisenstadt E."/>
            <person name="Fraser-Liggett C."/>
            <person name="Strausberg R."/>
            <person name="Galagan J."/>
            <person name="Birren B."/>
            <person name="Collins F.H."/>
        </authorList>
    </citation>
    <scope>NUCLEOTIDE SEQUENCE [LARGE SCALE GENOMIC DNA]</scope>
    <source>
        <strain evidence="2">JHB</strain>
    </source>
</reference>
<dbReference type="InParanoid" id="B0WIH5"/>
<dbReference type="KEGG" id="cqu:CpipJ_CPIJ006661"/>
<dbReference type="VEuPathDB" id="VectorBase:CQUJHB018290"/>
<dbReference type="AlphaFoldDB" id="B0WIH5"/>
<evidence type="ECO:0000256" key="1">
    <source>
        <dbReference type="SAM" id="MobiDB-lite"/>
    </source>
</evidence>
<proteinExistence type="predicted"/>
<feature type="region of interest" description="Disordered" evidence="1">
    <location>
        <begin position="58"/>
        <end position="83"/>
    </location>
</feature>
<sequence length="83" mass="9311">MGAAGNGRLPWCCQIFPPSAIKTKRTKSAGFKEAIQQIEDFIANPEYSAQLFTGEFDNRPETDVEFNKLRGTEQDKREDGQEG</sequence>